<keyword evidence="3" id="KW-1185">Reference proteome</keyword>
<protein>
    <submittedName>
        <fullName evidence="2">Uncharacterized protein</fullName>
    </submittedName>
</protein>
<dbReference type="Proteomes" id="UP000314294">
    <property type="component" value="Unassembled WGS sequence"/>
</dbReference>
<feature type="compositionally biased region" description="Polar residues" evidence="1">
    <location>
        <begin position="68"/>
        <end position="88"/>
    </location>
</feature>
<accession>A0A4Z2FZR1</accession>
<sequence>MAADWNGFDGSPSIALTTAAPASQAKTETTRFRPIKLMDETRSMCVWEAVSLKCGGQPPLTEAVSWRRMQSTPTPSSPWNTHTSTSNGRTDEAKTILREHGGKCLSG</sequence>
<dbReference type="AlphaFoldDB" id="A0A4Z2FZR1"/>
<feature type="region of interest" description="Disordered" evidence="1">
    <location>
        <begin position="67"/>
        <end position="107"/>
    </location>
</feature>
<evidence type="ECO:0000256" key="1">
    <source>
        <dbReference type="SAM" id="MobiDB-lite"/>
    </source>
</evidence>
<feature type="region of interest" description="Disordered" evidence="1">
    <location>
        <begin position="1"/>
        <end position="28"/>
    </location>
</feature>
<name>A0A4Z2FZR1_9TELE</name>
<evidence type="ECO:0000313" key="3">
    <source>
        <dbReference type="Proteomes" id="UP000314294"/>
    </source>
</evidence>
<evidence type="ECO:0000313" key="2">
    <source>
        <dbReference type="EMBL" id="TNN46123.1"/>
    </source>
</evidence>
<gene>
    <name evidence="2" type="ORF">EYF80_043669</name>
</gene>
<reference evidence="2 3" key="1">
    <citation type="submission" date="2019-03" db="EMBL/GenBank/DDBJ databases">
        <title>First draft genome of Liparis tanakae, snailfish: a comprehensive survey of snailfish specific genes.</title>
        <authorList>
            <person name="Kim W."/>
            <person name="Song I."/>
            <person name="Jeong J.-H."/>
            <person name="Kim D."/>
            <person name="Kim S."/>
            <person name="Ryu S."/>
            <person name="Song J.Y."/>
            <person name="Lee S.K."/>
        </authorList>
    </citation>
    <scope>NUCLEOTIDE SEQUENCE [LARGE SCALE GENOMIC DNA]</scope>
    <source>
        <tissue evidence="2">Muscle</tissue>
    </source>
</reference>
<feature type="compositionally biased region" description="Basic and acidic residues" evidence="1">
    <location>
        <begin position="89"/>
        <end position="107"/>
    </location>
</feature>
<organism evidence="2 3">
    <name type="scientific">Liparis tanakae</name>
    <name type="common">Tanaka's snailfish</name>
    <dbReference type="NCBI Taxonomy" id="230148"/>
    <lineage>
        <taxon>Eukaryota</taxon>
        <taxon>Metazoa</taxon>
        <taxon>Chordata</taxon>
        <taxon>Craniata</taxon>
        <taxon>Vertebrata</taxon>
        <taxon>Euteleostomi</taxon>
        <taxon>Actinopterygii</taxon>
        <taxon>Neopterygii</taxon>
        <taxon>Teleostei</taxon>
        <taxon>Neoteleostei</taxon>
        <taxon>Acanthomorphata</taxon>
        <taxon>Eupercaria</taxon>
        <taxon>Perciformes</taxon>
        <taxon>Cottioidei</taxon>
        <taxon>Cottales</taxon>
        <taxon>Liparidae</taxon>
        <taxon>Liparis</taxon>
    </lineage>
</organism>
<dbReference type="EMBL" id="SRLO01000806">
    <property type="protein sequence ID" value="TNN46123.1"/>
    <property type="molecule type" value="Genomic_DNA"/>
</dbReference>
<comment type="caution">
    <text evidence="2">The sequence shown here is derived from an EMBL/GenBank/DDBJ whole genome shotgun (WGS) entry which is preliminary data.</text>
</comment>
<feature type="compositionally biased region" description="Polar residues" evidence="1">
    <location>
        <begin position="14"/>
        <end position="27"/>
    </location>
</feature>
<proteinExistence type="predicted"/>